<dbReference type="AlphaFoldDB" id="A0A844YBW1"/>
<dbReference type="Proteomes" id="UP000445582">
    <property type="component" value="Unassembled WGS sequence"/>
</dbReference>
<feature type="chain" id="PRO_5032585623" description="UrcA family protein" evidence="1">
    <location>
        <begin position="19"/>
        <end position="174"/>
    </location>
</feature>
<dbReference type="EMBL" id="WTYN01000001">
    <property type="protein sequence ID" value="MXO61462.1"/>
    <property type="molecule type" value="Genomic_DNA"/>
</dbReference>
<evidence type="ECO:0000313" key="3">
    <source>
        <dbReference type="Proteomes" id="UP000445582"/>
    </source>
</evidence>
<keyword evidence="1" id="KW-0732">Signal</keyword>
<gene>
    <name evidence="2" type="ORF">GRI48_00380</name>
</gene>
<accession>A0A844YBW1</accession>
<proteinExistence type="predicted"/>
<evidence type="ECO:0008006" key="4">
    <source>
        <dbReference type="Google" id="ProtNLM"/>
    </source>
</evidence>
<comment type="caution">
    <text evidence="2">The sequence shown here is derived from an EMBL/GenBank/DDBJ whole genome shotgun (WGS) entry which is preliminary data.</text>
</comment>
<evidence type="ECO:0000313" key="2">
    <source>
        <dbReference type="EMBL" id="MXO61462.1"/>
    </source>
</evidence>
<dbReference type="RefSeq" id="WP_160669774.1">
    <property type="nucleotide sequence ID" value="NZ_WTYN01000001.1"/>
</dbReference>
<reference evidence="2 3" key="1">
    <citation type="submission" date="2019-12" db="EMBL/GenBank/DDBJ databases">
        <title>Genomic-based taxomic classification of the family Erythrobacteraceae.</title>
        <authorList>
            <person name="Xu L."/>
        </authorList>
    </citation>
    <scope>NUCLEOTIDE SEQUENCE [LARGE SCALE GENOMIC DNA]</scope>
    <source>
        <strain evidence="2 3">MCCC 1A09965</strain>
    </source>
</reference>
<protein>
    <recommendedName>
        <fullName evidence="4">UrcA family protein</fullName>
    </recommendedName>
</protein>
<evidence type="ECO:0000256" key="1">
    <source>
        <dbReference type="SAM" id="SignalP"/>
    </source>
</evidence>
<organism evidence="2 3">
    <name type="scientific">Qipengyuania oceanensis</name>
    <dbReference type="NCBI Taxonomy" id="1463597"/>
    <lineage>
        <taxon>Bacteria</taxon>
        <taxon>Pseudomonadati</taxon>
        <taxon>Pseudomonadota</taxon>
        <taxon>Alphaproteobacteria</taxon>
        <taxon>Sphingomonadales</taxon>
        <taxon>Erythrobacteraceae</taxon>
        <taxon>Qipengyuania</taxon>
    </lineage>
</organism>
<feature type="signal peptide" evidence="1">
    <location>
        <begin position="1"/>
        <end position="18"/>
    </location>
</feature>
<name>A0A844YBW1_9SPHN</name>
<keyword evidence="3" id="KW-1185">Reference proteome</keyword>
<sequence>MSARTALALIASAGAGFAALQGAAVSQAQSADVWEATPIADGTPIVARQQMSAQYASAAATPAAAEADPSCGQVVARFNEITRSRMSNARSFAARYGNMTLSSRKLTGFCGAYESNLDTMYDQVAEMNYLADAAGASCPVGVPVAIRQQADHTWADYSSGSARFESECNFDSGQ</sequence>